<evidence type="ECO:0000259" key="6">
    <source>
        <dbReference type="PROSITE" id="PS50262"/>
    </source>
</evidence>
<dbReference type="InterPro" id="IPR017452">
    <property type="entry name" value="GPCR_Rhodpsn_7TM"/>
</dbReference>
<dbReference type="InterPro" id="IPR052954">
    <property type="entry name" value="GPCR-Ligand_Int"/>
</dbReference>
<protein>
    <submittedName>
        <fullName evidence="7">Chemosensory receptor A</fullName>
    </submittedName>
</protein>
<dbReference type="PROSITE" id="PS50262">
    <property type="entry name" value="G_PROTEIN_RECEP_F1_2"/>
    <property type="match status" value="1"/>
</dbReference>
<feature type="domain" description="G-protein coupled receptors family 1 profile" evidence="6">
    <location>
        <begin position="45"/>
        <end position="324"/>
    </location>
</feature>
<comment type="caution">
    <text evidence="7">The sequence shown here is derived from an EMBL/GenBank/DDBJ whole genome shotgun (WGS) entry which is preliminary data.</text>
</comment>
<dbReference type="InterPro" id="IPR000276">
    <property type="entry name" value="GPCR_Rhodpsn"/>
</dbReference>
<dbReference type="SUPFAM" id="SSF81321">
    <property type="entry name" value="Family A G protein-coupled receptor-like"/>
    <property type="match status" value="1"/>
</dbReference>
<dbReference type="Proteomes" id="UP000762676">
    <property type="component" value="Unassembled WGS sequence"/>
</dbReference>
<evidence type="ECO:0000256" key="1">
    <source>
        <dbReference type="ARBA" id="ARBA00004370"/>
    </source>
</evidence>
<dbReference type="AlphaFoldDB" id="A0AAV4JMH8"/>
<evidence type="ECO:0000313" key="8">
    <source>
        <dbReference type="Proteomes" id="UP000762676"/>
    </source>
</evidence>
<keyword evidence="4 5" id="KW-0472">Membrane</keyword>
<evidence type="ECO:0000256" key="4">
    <source>
        <dbReference type="ARBA" id="ARBA00023136"/>
    </source>
</evidence>
<reference evidence="7 8" key="1">
    <citation type="journal article" date="2021" name="Elife">
        <title>Chloroplast acquisition without the gene transfer in kleptoplastic sea slugs, Plakobranchus ocellatus.</title>
        <authorList>
            <person name="Maeda T."/>
            <person name="Takahashi S."/>
            <person name="Yoshida T."/>
            <person name="Shimamura S."/>
            <person name="Takaki Y."/>
            <person name="Nagai Y."/>
            <person name="Toyoda A."/>
            <person name="Suzuki Y."/>
            <person name="Arimoto A."/>
            <person name="Ishii H."/>
            <person name="Satoh N."/>
            <person name="Nishiyama T."/>
            <person name="Hasebe M."/>
            <person name="Maruyama T."/>
            <person name="Minagawa J."/>
            <person name="Obokata J."/>
            <person name="Shigenobu S."/>
        </authorList>
    </citation>
    <scope>NUCLEOTIDE SEQUENCE [LARGE SCALE GENOMIC DNA]</scope>
</reference>
<dbReference type="PRINTS" id="PR00237">
    <property type="entry name" value="GPCRRHODOPSN"/>
</dbReference>
<evidence type="ECO:0000256" key="2">
    <source>
        <dbReference type="ARBA" id="ARBA00022692"/>
    </source>
</evidence>
<dbReference type="GO" id="GO:0004930">
    <property type="term" value="F:G protein-coupled receptor activity"/>
    <property type="evidence" value="ECO:0007669"/>
    <property type="project" value="InterPro"/>
</dbReference>
<feature type="transmembrane region" description="Helical" evidence="5">
    <location>
        <begin position="261"/>
        <end position="281"/>
    </location>
</feature>
<accession>A0AAV4JMH8</accession>
<feature type="transmembrane region" description="Helical" evidence="5">
    <location>
        <begin position="211"/>
        <end position="229"/>
    </location>
</feature>
<name>A0AAV4JMH8_9GAST</name>
<feature type="transmembrane region" description="Helical" evidence="5">
    <location>
        <begin position="33"/>
        <end position="54"/>
    </location>
</feature>
<keyword evidence="3 5" id="KW-1133">Transmembrane helix</keyword>
<proteinExistence type="predicted"/>
<evidence type="ECO:0000256" key="5">
    <source>
        <dbReference type="SAM" id="Phobius"/>
    </source>
</evidence>
<evidence type="ECO:0000313" key="7">
    <source>
        <dbReference type="EMBL" id="GFS23521.1"/>
    </source>
</evidence>
<dbReference type="PANTHER" id="PTHR46641:SF18">
    <property type="entry name" value="G-PROTEIN COUPLED RECEPTORS FAMILY 1 PROFILE DOMAIN-CONTAINING PROTEIN"/>
    <property type="match status" value="1"/>
</dbReference>
<dbReference type="GO" id="GO:0016020">
    <property type="term" value="C:membrane"/>
    <property type="evidence" value="ECO:0007669"/>
    <property type="project" value="UniProtKB-SubCell"/>
</dbReference>
<feature type="transmembrane region" description="Helical" evidence="5">
    <location>
        <begin position="153"/>
        <end position="175"/>
    </location>
</feature>
<feature type="transmembrane region" description="Helical" evidence="5">
    <location>
        <begin position="119"/>
        <end position="141"/>
    </location>
</feature>
<keyword evidence="2 5" id="KW-0812">Transmembrane</keyword>
<sequence>MNESLEFSLTQAPTPSQPRYVAEFLITISVLSYMRPVIICFGLVTNIINIVVFLKAGANDNVTILLIALACSDLVFLVLISMHACGFLLLYLVKLKHWAVHPELVVFLLFWPANTAYDISSFNAVSLGVIRCACVAMPLRFKLVFTKSRTIKWSLFLVVLAVLLRIPMLTIYRVAWRTDPATNLTSAYRLSVNSVEMSRINDILNRGIMQYLAYIIMVTSVIVLSFKLYQASKMRQRCTTKSPQALDKPVTQGMSARDMQVVKSTVLVCSIFILAQLPYIVSSTIRLINPEFDADKKEAMLSYIVMQVSLTFYQLNASINIFVYYNYNSKYRSILRSLLFAKCTQQR</sequence>
<organism evidence="7 8">
    <name type="scientific">Elysia marginata</name>
    <dbReference type="NCBI Taxonomy" id="1093978"/>
    <lineage>
        <taxon>Eukaryota</taxon>
        <taxon>Metazoa</taxon>
        <taxon>Spiralia</taxon>
        <taxon>Lophotrochozoa</taxon>
        <taxon>Mollusca</taxon>
        <taxon>Gastropoda</taxon>
        <taxon>Heterobranchia</taxon>
        <taxon>Euthyneura</taxon>
        <taxon>Panpulmonata</taxon>
        <taxon>Sacoglossa</taxon>
        <taxon>Placobranchoidea</taxon>
        <taxon>Plakobranchidae</taxon>
        <taxon>Elysia</taxon>
    </lineage>
</organism>
<gene>
    <name evidence="7" type="ORF">ElyMa_005135000</name>
</gene>
<dbReference type="PANTHER" id="PTHR46641">
    <property type="entry name" value="FMRFAMIDE RECEPTOR-RELATED"/>
    <property type="match status" value="1"/>
</dbReference>
<comment type="subcellular location">
    <subcellularLocation>
        <location evidence="1">Membrane</location>
    </subcellularLocation>
</comment>
<feature type="transmembrane region" description="Helical" evidence="5">
    <location>
        <begin position="301"/>
        <end position="327"/>
    </location>
</feature>
<dbReference type="Gene3D" id="1.20.1070.10">
    <property type="entry name" value="Rhodopsin 7-helix transmembrane proteins"/>
    <property type="match status" value="1"/>
</dbReference>
<keyword evidence="8" id="KW-1185">Reference proteome</keyword>
<keyword evidence="7" id="KW-0675">Receptor</keyword>
<feature type="transmembrane region" description="Helical" evidence="5">
    <location>
        <begin position="66"/>
        <end position="93"/>
    </location>
</feature>
<dbReference type="EMBL" id="BMAT01010274">
    <property type="protein sequence ID" value="GFS23521.1"/>
    <property type="molecule type" value="Genomic_DNA"/>
</dbReference>
<evidence type="ECO:0000256" key="3">
    <source>
        <dbReference type="ARBA" id="ARBA00022989"/>
    </source>
</evidence>